<dbReference type="AlphaFoldDB" id="A0A4R4W179"/>
<dbReference type="Gene3D" id="1.25.40.10">
    <property type="entry name" value="Tetratricopeptide repeat domain"/>
    <property type="match status" value="1"/>
</dbReference>
<dbReference type="InterPro" id="IPR052658">
    <property type="entry name" value="TPR-containing"/>
</dbReference>
<keyword evidence="2" id="KW-0812">Transmembrane</keyword>
<evidence type="ECO:0000256" key="1">
    <source>
        <dbReference type="PROSITE-ProRule" id="PRU00339"/>
    </source>
</evidence>
<dbReference type="Proteomes" id="UP000295258">
    <property type="component" value="Unassembled WGS sequence"/>
</dbReference>
<reference evidence="3 4" key="1">
    <citation type="submission" date="2019-03" db="EMBL/GenBank/DDBJ databases">
        <title>Draft genome sequences of novel Actinobacteria.</title>
        <authorList>
            <person name="Sahin N."/>
            <person name="Ay H."/>
            <person name="Saygin H."/>
        </authorList>
    </citation>
    <scope>NUCLEOTIDE SEQUENCE [LARGE SCALE GENOMIC DNA]</scope>
    <source>
        <strain evidence="3 4">KC310</strain>
    </source>
</reference>
<feature type="repeat" description="TPR" evidence="1">
    <location>
        <begin position="203"/>
        <end position="236"/>
    </location>
</feature>
<feature type="transmembrane region" description="Helical" evidence="2">
    <location>
        <begin position="376"/>
        <end position="394"/>
    </location>
</feature>
<dbReference type="PROSITE" id="PS50005">
    <property type="entry name" value="TPR"/>
    <property type="match status" value="2"/>
</dbReference>
<keyword evidence="2" id="KW-0472">Membrane</keyword>
<keyword evidence="4" id="KW-1185">Reference proteome</keyword>
<organism evidence="3 4">
    <name type="scientific">Nonomuraea deserti</name>
    <dbReference type="NCBI Taxonomy" id="1848322"/>
    <lineage>
        <taxon>Bacteria</taxon>
        <taxon>Bacillati</taxon>
        <taxon>Actinomycetota</taxon>
        <taxon>Actinomycetes</taxon>
        <taxon>Streptosporangiales</taxon>
        <taxon>Streptosporangiaceae</taxon>
        <taxon>Nonomuraea</taxon>
    </lineage>
</organism>
<dbReference type="Pfam" id="PF14559">
    <property type="entry name" value="TPR_19"/>
    <property type="match status" value="1"/>
</dbReference>
<feature type="transmembrane region" description="Helical" evidence="2">
    <location>
        <begin position="270"/>
        <end position="295"/>
    </location>
</feature>
<evidence type="ECO:0000313" key="4">
    <source>
        <dbReference type="Proteomes" id="UP000295258"/>
    </source>
</evidence>
<dbReference type="InterPro" id="IPR019734">
    <property type="entry name" value="TPR_rpt"/>
</dbReference>
<evidence type="ECO:0000313" key="3">
    <source>
        <dbReference type="EMBL" id="TDD12202.1"/>
    </source>
</evidence>
<gene>
    <name evidence="3" type="ORF">E1292_01790</name>
</gene>
<accession>A0A4R4W179</accession>
<dbReference type="Pfam" id="PF13432">
    <property type="entry name" value="TPR_16"/>
    <property type="match status" value="2"/>
</dbReference>
<feature type="repeat" description="TPR" evidence="1">
    <location>
        <begin position="67"/>
        <end position="100"/>
    </location>
</feature>
<dbReference type="SUPFAM" id="SSF48452">
    <property type="entry name" value="TPR-like"/>
    <property type="match status" value="1"/>
</dbReference>
<feature type="transmembrane region" description="Helical" evidence="2">
    <location>
        <begin position="322"/>
        <end position="341"/>
    </location>
</feature>
<dbReference type="EMBL" id="SMKO01000003">
    <property type="protein sequence ID" value="TDD12202.1"/>
    <property type="molecule type" value="Genomic_DNA"/>
</dbReference>
<dbReference type="SMART" id="SM00028">
    <property type="entry name" value="TPR"/>
    <property type="match status" value="4"/>
</dbReference>
<sequence>MDGHGAQLRDARQRLGRVGRAAALGQRQTVTSTADPLERARTLLQLRRPADAERELRGVLARQPQYATAHAFLALALVQQGNAAEAVEESDEAVRLAPDHWSTHYVAAQVHHRARRPAAALAAATTALRLNPEHPPIWEQLARTHMLVGQWPQMADAAQRGLALDPEDSDLASLLSLARTQLGDAEPARAAAAHAVGLDPESATAHVAYGRAELAFGDPRRAAEAFREVLRLDPGYGHARDLLVAALKQRNPLYRWLAAVRGRFRGGWRLLFLLPAIPPVILVFFVVALLHWAAWVAEAVTTLRLARGKATQLLFDVVESRVAVLCCGLVAVGAVALGLGISLGSEPLGTAGVGAMALVTPAQEAAHTGSEPRRRILYGWAVLLALALVVSVVLASVGVALLSVYACLATVWVAAGVRGRPELL</sequence>
<dbReference type="InterPro" id="IPR011990">
    <property type="entry name" value="TPR-like_helical_dom_sf"/>
</dbReference>
<keyword evidence="2" id="KW-1133">Transmembrane helix</keyword>
<dbReference type="PANTHER" id="PTHR15544">
    <property type="entry name" value="OSMOSIS RESPONSIVE FACTOR"/>
    <property type="match status" value="1"/>
</dbReference>
<evidence type="ECO:0000256" key="2">
    <source>
        <dbReference type="SAM" id="Phobius"/>
    </source>
</evidence>
<dbReference type="PANTHER" id="PTHR15544:SF0">
    <property type="entry name" value="TETRATRICOPEPTIDE REPEAT PROTEIN 33"/>
    <property type="match status" value="1"/>
</dbReference>
<name>A0A4R4W179_9ACTN</name>
<keyword evidence="1" id="KW-0802">TPR repeat</keyword>
<proteinExistence type="predicted"/>
<protein>
    <submittedName>
        <fullName evidence="3">Tetratricopeptide repeat protein</fullName>
    </submittedName>
</protein>
<feature type="transmembrane region" description="Helical" evidence="2">
    <location>
        <begin position="400"/>
        <end position="417"/>
    </location>
</feature>
<comment type="caution">
    <text evidence="3">The sequence shown here is derived from an EMBL/GenBank/DDBJ whole genome shotgun (WGS) entry which is preliminary data.</text>
</comment>